<dbReference type="GO" id="GO:0005886">
    <property type="term" value="C:plasma membrane"/>
    <property type="evidence" value="ECO:0007669"/>
    <property type="project" value="TreeGrafter"/>
</dbReference>
<feature type="domain" description="RGS" evidence="3">
    <location>
        <begin position="436"/>
        <end position="552"/>
    </location>
</feature>
<comment type="caution">
    <text evidence="4">The sequence shown here is derived from an EMBL/GenBank/DDBJ whole genome shotgun (WGS) entry which is preliminary data.</text>
</comment>
<reference evidence="4" key="4">
    <citation type="journal article" date="2022" name="PLoS Pathog.">
        <title>Chromosome-level genome of Schistosoma haematobium underpins genome-wide explorations of molecular variation.</title>
        <authorList>
            <person name="Stroehlein A.J."/>
            <person name="Korhonen P.K."/>
            <person name="Lee V.V."/>
            <person name="Ralph S.A."/>
            <person name="Mentink-Kane M."/>
            <person name="You H."/>
            <person name="McManus D.P."/>
            <person name="Tchuente L.T."/>
            <person name="Stothard J.R."/>
            <person name="Kaur P."/>
            <person name="Dudchenko O."/>
            <person name="Aiden E.L."/>
            <person name="Yang B."/>
            <person name="Yang H."/>
            <person name="Emery A.M."/>
            <person name="Webster B.L."/>
            <person name="Brindley P.J."/>
            <person name="Rollinson D."/>
            <person name="Chang B.C.H."/>
            <person name="Gasser R.B."/>
            <person name="Young N.D."/>
        </authorList>
    </citation>
    <scope>NUCLEOTIDE SEQUENCE</scope>
</reference>
<evidence type="ECO:0000256" key="1">
    <source>
        <dbReference type="SAM" id="MobiDB-lite"/>
    </source>
</evidence>
<reference evidence="4" key="2">
    <citation type="journal article" date="2019" name="Gigascience">
        <title>High-quality Schistosoma haematobium genome achieved by single-molecule and long-range sequencing.</title>
        <authorList>
            <person name="Stroehlein A.J."/>
            <person name="Korhonen P.K."/>
            <person name="Chong T.M."/>
            <person name="Lim Y.L."/>
            <person name="Chan K.G."/>
            <person name="Webster B."/>
            <person name="Rollinson D."/>
            <person name="Brindley P.J."/>
            <person name="Gasser R.B."/>
            <person name="Young N.D."/>
        </authorList>
    </citation>
    <scope>NUCLEOTIDE SEQUENCE</scope>
</reference>
<reference evidence="4" key="3">
    <citation type="submission" date="2021-06" db="EMBL/GenBank/DDBJ databases">
        <title>Chromosome-level genome assembly for S. haematobium.</title>
        <authorList>
            <person name="Stroehlein A.J."/>
        </authorList>
    </citation>
    <scope>NUCLEOTIDE SEQUENCE</scope>
</reference>
<keyword evidence="5" id="KW-1185">Reference proteome</keyword>
<dbReference type="Pfam" id="PF00615">
    <property type="entry name" value="RGS"/>
    <property type="match status" value="1"/>
</dbReference>
<dbReference type="Gene3D" id="1.10.167.10">
    <property type="entry name" value="Regulator of G-protein Signalling 4, domain 2"/>
    <property type="match status" value="1"/>
</dbReference>
<dbReference type="GO" id="GO:0005096">
    <property type="term" value="F:GTPase activator activity"/>
    <property type="evidence" value="ECO:0007669"/>
    <property type="project" value="InterPro"/>
</dbReference>
<dbReference type="SMART" id="SM00315">
    <property type="entry name" value="RGS"/>
    <property type="match status" value="1"/>
</dbReference>
<dbReference type="SMART" id="SM00228">
    <property type="entry name" value="PDZ"/>
    <property type="match status" value="1"/>
</dbReference>
<name>A0A922S041_SCHHA</name>
<dbReference type="CTD" id="24595356"/>
<dbReference type="Pfam" id="PF00595">
    <property type="entry name" value="PDZ"/>
    <property type="match status" value="1"/>
</dbReference>
<dbReference type="InterPro" id="IPR036034">
    <property type="entry name" value="PDZ_sf"/>
</dbReference>
<reference evidence="4" key="1">
    <citation type="journal article" date="2012" name="Nat. Genet.">
        <title>Whole-genome sequence of Schistosoma haematobium.</title>
        <authorList>
            <person name="Young N.D."/>
            <person name="Jex A.R."/>
            <person name="Li B."/>
            <person name="Liu S."/>
            <person name="Yang L."/>
            <person name="Xiong Z."/>
            <person name="Li Y."/>
            <person name="Cantacessi C."/>
            <person name="Hall R.S."/>
            <person name="Xu X."/>
            <person name="Chen F."/>
            <person name="Wu X."/>
            <person name="Zerlotini A."/>
            <person name="Oliveira G."/>
            <person name="Hofmann A."/>
            <person name="Zhang G."/>
            <person name="Fang X."/>
            <person name="Kang Y."/>
            <person name="Campbell B.E."/>
            <person name="Loukas A."/>
            <person name="Ranganathan S."/>
            <person name="Rollinson D."/>
            <person name="Rinaldi G."/>
            <person name="Brindley P.J."/>
            <person name="Yang H."/>
            <person name="Wang J."/>
            <person name="Wang J."/>
            <person name="Gasser R.B."/>
        </authorList>
    </citation>
    <scope>NUCLEOTIDE SEQUENCE</scope>
</reference>
<gene>
    <name evidence="4" type="primary">RGS14_1</name>
    <name evidence="4" type="ORF">MS3_00005316</name>
</gene>
<dbReference type="InterPro" id="IPR016137">
    <property type="entry name" value="RGS"/>
</dbReference>
<protein>
    <submittedName>
        <fullName evidence="4">Regulator of G-protein signaling 14, variant 2</fullName>
    </submittedName>
</protein>
<dbReference type="EMBL" id="AMPZ03000003">
    <property type="protein sequence ID" value="KAH9587664.1"/>
    <property type="molecule type" value="Genomic_DNA"/>
</dbReference>
<dbReference type="SUPFAM" id="SSF48097">
    <property type="entry name" value="Regulator of G-protein signaling, RGS"/>
    <property type="match status" value="1"/>
</dbReference>
<dbReference type="PROSITE" id="PS50106">
    <property type="entry name" value="PDZ"/>
    <property type="match status" value="1"/>
</dbReference>
<dbReference type="GO" id="GO:0005737">
    <property type="term" value="C:cytoplasm"/>
    <property type="evidence" value="ECO:0007669"/>
    <property type="project" value="TreeGrafter"/>
</dbReference>
<dbReference type="KEGG" id="shx:MS3_00005316"/>
<dbReference type="PANTHER" id="PTHR45945">
    <property type="entry name" value="REGULATOR OF G-PROTEIN SIGNALING LOCO"/>
    <property type="match status" value="1"/>
</dbReference>
<dbReference type="InterPro" id="IPR046995">
    <property type="entry name" value="RGS10/12/14-like"/>
</dbReference>
<proteinExistence type="predicted"/>
<dbReference type="SUPFAM" id="SSF50156">
    <property type="entry name" value="PDZ domain-like"/>
    <property type="match status" value="1"/>
</dbReference>
<dbReference type="PRINTS" id="PR01301">
    <property type="entry name" value="RGSPROTEIN"/>
</dbReference>
<evidence type="ECO:0000313" key="5">
    <source>
        <dbReference type="Proteomes" id="UP000471633"/>
    </source>
</evidence>
<dbReference type="InterPro" id="IPR044926">
    <property type="entry name" value="RGS_subdomain_2"/>
</dbReference>
<feature type="region of interest" description="Disordered" evidence="1">
    <location>
        <begin position="410"/>
        <end position="429"/>
    </location>
</feature>
<dbReference type="Gene3D" id="2.30.42.10">
    <property type="match status" value="1"/>
</dbReference>
<evidence type="ECO:0000313" key="4">
    <source>
        <dbReference type="EMBL" id="KAH9587664.1"/>
    </source>
</evidence>
<dbReference type="InterPro" id="IPR001478">
    <property type="entry name" value="PDZ"/>
</dbReference>
<sequence>VKCSQPLSICLMRRIVEIPRSPGGYGFRLKNERPCLIDHVLTGSNAEKSGVRVGDILLKVNGVNVISATHEEVASLIWRCHKKLFIEVESQESRSSQCIIGSLESSHQDSHCMISSEHKTYSRTTSVLIYAGCVSVPAGFKSHTEELSILRRKTNSVVNKIHVHAMSICLVDIRLGVLQVHLHDTYTAKYPVSCLHSAGHVDSDEKFLYIVTRSKNKGNANTIKVNENRGKNASVKLMNCHVFRTLPAKFLSHSGHIAIAKTFGINCSYDRLTGECCNFPSSTTCALSHLQTMLGNSGLQSTMNIGDLRSVSRRSSEIYHSSANISSTEFHTKSNSIAISFQDPNYHANQPKRSRNSLPEPINPNLISKFLKATSSLSSRIVSSKNSLETVKTNCDEQLPKISCFSSTTEIEDTENIEPPNDPSSASSNPMSWAKDFDNLLNDPVGCNEFRKFLITEFSSENLDFLLSVRSWRHSFETGNVKKRANEIFSQFLVSDATQAVNIDHLAIKSASSCLSHPHVDMFLEAENQVYTLMKTDSFPRFLESSNYSSIINNFNVNKSSRKSTVLNQSKSFKNKTDVSLDRMSSKISTTINRPGKDDGKLISSQVKSCKHGSSQVNKSKIVVMHKSDKTATPSAEIKDKLNKEFNNNSFKSNLIRLKSMNVISRSSRVANSPCSILSESSKHNCVAIKRCR</sequence>
<dbReference type="InterPro" id="IPR036305">
    <property type="entry name" value="RGS_sf"/>
</dbReference>
<dbReference type="AlphaFoldDB" id="A0A922S041"/>
<feature type="domain" description="PDZ" evidence="2">
    <location>
        <begin position="15"/>
        <end position="92"/>
    </location>
</feature>
<dbReference type="Proteomes" id="UP000471633">
    <property type="component" value="Unassembled WGS sequence"/>
</dbReference>
<evidence type="ECO:0000259" key="2">
    <source>
        <dbReference type="PROSITE" id="PS50106"/>
    </source>
</evidence>
<dbReference type="GeneID" id="24595356"/>
<feature type="non-terminal residue" evidence="4">
    <location>
        <position position="693"/>
    </location>
</feature>
<organism evidence="4 5">
    <name type="scientific">Schistosoma haematobium</name>
    <name type="common">Blood fluke</name>
    <dbReference type="NCBI Taxonomy" id="6185"/>
    <lineage>
        <taxon>Eukaryota</taxon>
        <taxon>Metazoa</taxon>
        <taxon>Spiralia</taxon>
        <taxon>Lophotrochozoa</taxon>
        <taxon>Platyhelminthes</taxon>
        <taxon>Trematoda</taxon>
        <taxon>Digenea</taxon>
        <taxon>Strigeidida</taxon>
        <taxon>Schistosomatoidea</taxon>
        <taxon>Schistosomatidae</taxon>
        <taxon>Schistosoma</taxon>
    </lineage>
</organism>
<dbReference type="GO" id="GO:0008277">
    <property type="term" value="P:regulation of G protein-coupled receptor signaling pathway"/>
    <property type="evidence" value="ECO:0007669"/>
    <property type="project" value="TreeGrafter"/>
</dbReference>
<dbReference type="GO" id="GO:0005634">
    <property type="term" value="C:nucleus"/>
    <property type="evidence" value="ECO:0007669"/>
    <property type="project" value="TreeGrafter"/>
</dbReference>
<accession>A0A922S041</accession>
<dbReference type="PROSITE" id="PS50132">
    <property type="entry name" value="RGS"/>
    <property type="match status" value="1"/>
</dbReference>
<evidence type="ECO:0000259" key="3">
    <source>
        <dbReference type="PROSITE" id="PS50132"/>
    </source>
</evidence>
<dbReference type="PANTHER" id="PTHR45945:SF3">
    <property type="entry name" value="REGULATOR OF G-PROTEIN SIGNALING LOCO"/>
    <property type="match status" value="1"/>
</dbReference>
<dbReference type="RefSeq" id="XP_051069335.1">
    <property type="nucleotide sequence ID" value="XM_051213362.1"/>
</dbReference>